<dbReference type="Proteomes" id="UP000309340">
    <property type="component" value="Unassembled WGS sequence"/>
</dbReference>
<reference evidence="1 2" key="1">
    <citation type="submission" date="2017-03" db="EMBL/GenBank/DDBJ databases">
        <title>Genomes of endolithic fungi from Antarctica.</title>
        <authorList>
            <person name="Coleine C."/>
            <person name="Masonjones S."/>
            <person name="Stajich J.E."/>
        </authorList>
    </citation>
    <scope>NUCLEOTIDE SEQUENCE [LARGE SCALE GENOMIC DNA]</scope>
    <source>
        <strain evidence="1 2">CCFEE 5184</strain>
    </source>
</reference>
<dbReference type="InterPro" id="IPR038765">
    <property type="entry name" value="Papain-like_cys_pep_sf"/>
</dbReference>
<sequence>MYCFEDNVCFLLQDFEVMKYFTSTHRTSVFTYRVMCSKYILADQEDLAIIGEIFLHENTVTRRSGDRIETLATFRTEQDRIEALYKFLGVTLSPSQAAGI</sequence>
<keyword evidence="2" id="KW-1185">Reference proteome</keyword>
<dbReference type="Gene3D" id="3.30.2140.20">
    <property type="match status" value="1"/>
</dbReference>
<name>A0A4U0W5H9_9PEZI</name>
<proteinExistence type="predicted"/>
<dbReference type="STRING" id="329884.A0A4U0W5H9"/>
<evidence type="ECO:0000313" key="1">
    <source>
        <dbReference type="EMBL" id="TKA56515.1"/>
    </source>
</evidence>
<dbReference type="OrthoDB" id="10260017at2759"/>
<dbReference type="EMBL" id="NAJQ01001574">
    <property type="protein sequence ID" value="TKA56515.1"/>
    <property type="molecule type" value="Genomic_DNA"/>
</dbReference>
<dbReference type="InterPro" id="IPR053710">
    <property type="entry name" value="Arylamine_NAT_domain_sf"/>
</dbReference>
<protein>
    <submittedName>
        <fullName evidence="1">Uncharacterized protein</fullName>
    </submittedName>
</protein>
<dbReference type="AlphaFoldDB" id="A0A4U0W5H9"/>
<dbReference type="SUPFAM" id="SSF54001">
    <property type="entry name" value="Cysteine proteinases"/>
    <property type="match status" value="1"/>
</dbReference>
<accession>A0A4U0W5H9</accession>
<comment type="caution">
    <text evidence="1">The sequence shown here is derived from an EMBL/GenBank/DDBJ whole genome shotgun (WGS) entry which is preliminary data.</text>
</comment>
<organism evidence="1 2">
    <name type="scientific">Friedmanniomyces simplex</name>
    <dbReference type="NCBI Taxonomy" id="329884"/>
    <lineage>
        <taxon>Eukaryota</taxon>
        <taxon>Fungi</taxon>
        <taxon>Dikarya</taxon>
        <taxon>Ascomycota</taxon>
        <taxon>Pezizomycotina</taxon>
        <taxon>Dothideomycetes</taxon>
        <taxon>Dothideomycetidae</taxon>
        <taxon>Mycosphaerellales</taxon>
        <taxon>Teratosphaeriaceae</taxon>
        <taxon>Friedmanniomyces</taxon>
    </lineage>
</organism>
<evidence type="ECO:0000313" key="2">
    <source>
        <dbReference type="Proteomes" id="UP000309340"/>
    </source>
</evidence>
<gene>
    <name evidence="1" type="ORF">B0A55_13012</name>
</gene>